<keyword evidence="3" id="KW-1185">Reference proteome</keyword>
<organism evidence="2 3">
    <name type="scientific">Microbacterium insulae</name>
    <dbReference type="NCBI Taxonomy" id="483014"/>
    <lineage>
        <taxon>Bacteria</taxon>
        <taxon>Bacillati</taxon>
        <taxon>Actinomycetota</taxon>
        <taxon>Actinomycetes</taxon>
        <taxon>Micrococcales</taxon>
        <taxon>Microbacteriaceae</taxon>
        <taxon>Microbacterium</taxon>
    </lineage>
</organism>
<accession>A0ABW3AF74</accession>
<reference evidence="3" key="1">
    <citation type="journal article" date="2019" name="Int. J. Syst. Evol. Microbiol.">
        <title>The Global Catalogue of Microorganisms (GCM) 10K type strain sequencing project: providing services to taxonomists for standard genome sequencing and annotation.</title>
        <authorList>
            <consortium name="The Broad Institute Genomics Platform"/>
            <consortium name="The Broad Institute Genome Sequencing Center for Infectious Disease"/>
            <person name="Wu L."/>
            <person name="Ma J."/>
        </authorList>
    </citation>
    <scope>NUCLEOTIDE SEQUENCE [LARGE SCALE GENOMIC DNA]</scope>
    <source>
        <strain evidence="3">CCUG 54523</strain>
    </source>
</reference>
<evidence type="ECO:0000313" key="2">
    <source>
        <dbReference type="EMBL" id="MFD0789656.1"/>
    </source>
</evidence>
<evidence type="ECO:0000313" key="3">
    <source>
        <dbReference type="Proteomes" id="UP001597055"/>
    </source>
</evidence>
<dbReference type="Proteomes" id="UP001597055">
    <property type="component" value="Unassembled WGS sequence"/>
</dbReference>
<feature type="domain" description="VOC" evidence="1">
    <location>
        <begin position="21"/>
        <end position="163"/>
    </location>
</feature>
<dbReference type="InterPro" id="IPR037523">
    <property type="entry name" value="VOC_core"/>
</dbReference>
<proteinExistence type="predicted"/>
<dbReference type="PROSITE" id="PS51819">
    <property type="entry name" value="VOC"/>
    <property type="match status" value="1"/>
</dbReference>
<sequence length="173" mass="19159">MTAEQDRRLADGLSEQSLHASVDQVAYLVPDLADGIREWNSLLGEQEWIVYEYSAATLPRLGFRGGPGKFVMRLALAGAGPQIELIQPVRGPSIYHEWVQRRGYGPHHVGRFVADIDAAMDSLRRVGKEPVQWGAGYGLDGDGGFAYYELGPDDGTIVELIQPPRRRRTPESI</sequence>
<evidence type="ECO:0000259" key="1">
    <source>
        <dbReference type="PROSITE" id="PS51819"/>
    </source>
</evidence>
<dbReference type="Pfam" id="PF13669">
    <property type="entry name" value="Glyoxalase_4"/>
    <property type="match status" value="1"/>
</dbReference>
<comment type="caution">
    <text evidence="2">The sequence shown here is derived from an EMBL/GenBank/DDBJ whole genome shotgun (WGS) entry which is preliminary data.</text>
</comment>
<dbReference type="Gene3D" id="3.10.180.10">
    <property type="entry name" value="2,3-Dihydroxybiphenyl 1,2-Dioxygenase, domain 1"/>
    <property type="match status" value="1"/>
</dbReference>
<dbReference type="EMBL" id="JBHTII010000001">
    <property type="protein sequence ID" value="MFD0789656.1"/>
    <property type="molecule type" value="Genomic_DNA"/>
</dbReference>
<name>A0ABW3AF74_9MICO</name>
<protein>
    <submittedName>
        <fullName evidence="2">VOC family protein</fullName>
    </submittedName>
</protein>
<gene>
    <name evidence="2" type="ORF">ACFQ0P_04545</name>
</gene>
<dbReference type="InterPro" id="IPR029068">
    <property type="entry name" value="Glyas_Bleomycin-R_OHBP_Dase"/>
</dbReference>
<dbReference type="RefSeq" id="WP_204980808.1">
    <property type="nucleotide sequence ID" value="NZ_JBHTII010000001.1"/>
</dbReference>
<dbReference type="SUPFAM" id="SSF54593">
    <property type="entry name" value="Glyoxalase/Bleomycin resistance protein/Dihydroxybiphenyl dioxygenase"/>
    <property type="match status" value="1"/>
</dbReference>